<dbReference type="InterPro" id="IPR016007">
    <property type="entry name" value="Alpha_rhamnosid"/>
</dbReference>
<dbReference type="InterPro" id="IPR013783">
    <property type="entry name" value="Ig-like_fold"/>
</dbReference>
<dbReference type="CDD" id="cd00063">
    <property type="entry name" value="FN3"/>
    <property type="match status" value="1"/>
</dbReference>
<sequence length="890" mass="102051">MGIVVYDVRTEYRRRPMGITQTNPRFSWKIESDMCRTYQASYRIQVALDQEFTKIVWDSGMTNSDKSVHVPYNGENLKPDTRYFVRVKVVDNYGRESDWSEFEYFHVGPLSDEDWSGAEFITADFESPDQKVSPILRKDFEVHGAVKRAMLYITSLGLYEAYLNGERVSDWVLTPGWTSYHHRLQFQAFDVTGLVTDHNCLCVMLGDGWYRGPLTWKRFKNLYGDRRAVLALLSIEHDDGSREVVVSDETWRATRGPVLSSGLYDGEVYDATISLTSLLAPHMGDHTQWSTTTIVPGISKSILVGQENEPCRVVEYVHPIRFIKTPSGDEVIDFGQNMVVWVEFRIEAPAGTKIELEHAEVLDKNGEFYTGNLRTAQQRDIYICSGHGEETYSPHFTFHGFRYVRVKGWPGDLDITKFVGCVVHTDLERTGDFRCSDEDVNRLQHNIVWGQKGNFVDVPTDCPQRDERLGWTGDAQVFASTAAFNMNVAPFFQKWLRDLKVDQYVDGGVPPVIPDVFFGDPERQHQSSSAWADAAVICPWTMYLYYGDLRFLEEQYDSMKRLVEYMRSQGSSEYLFDTGFHFGDWLGLDSPPGSYKGATPDEYVATAFYAFSSNLTSRTATALGRDDEAREYYELYQRVSQAFRDRYVTQEGRLAVQTQTAHVLALHFDLLLPHQRQTCANELVRLIRENGYKLTTGFVGTPYLCHVLSNYGFHDVACRLFFSREFPSWLYEVAMGATTIWEHWDSLKPDGTFWSDDMNSFNHYAYGSIGDWMYRVLGGINPVEEKPGFRKVLLRPRLTDRLGFVHVSLMTQYGELAVEWRRHSDRTLGVSLSIPVNVDAELDLKHFDGYQLGRTEYEKLLVVDPHVKVSESGHKVCLGSGKYHLVLQPI</sequence>
<dbReference type="InterPro" id="IPR013737">
    <property type="entry name" value="Bac_rhamnosid_N"/>
</dbReference>
<dbReference type="Pfam" id="PF05592">
    <property type="entry name" value="Bac_rhamnosid"/>
    <property type="match status" value="1"/>
</dbReference>
<feature type="domain" description="Alpha-L-rhamnosidase concanavalin-like" evidence="4">
    <location>
        <begin position="324"/>
        <end position="424"/>
    </location>
</feature>
<dbReference type="GO" id="GO:0030596">
    <property type="term" value="F:alpha-L-rhamnosidase activity"/>
    <property type="evidence" value="ECO:0007669"/>
    <property type="project" value="UniProtKB-EC"/>
</dbReference>
<dbReference type="InterPro" id="IPR008902">
    <property type="entry name" value="Rhamnosid_concanavalin"/>
</dbReference>
<comment type="catalytic activity">
    <reaction evidence="1">
        <text>Hydrolysis of terminal non-reducing alpha-L-rhamnose residues in alpha-L-rhamnosides.</text>
        <dbReference type="EC" id="3.2.1.40"/>
    </reaction>
</comment>
<dbReference type="Pfam" id="PF25788">
    <property type="entry name" value="Ig_Rha78A_N"/>
    <property type="match status" value="1"/>
</dbReference>
<dbReference type="InterPro" id="IPR012341">
    <property type="entry name" value="6hp_glycosidase-like_sf"/>
</dbReference>
<dbReference type="InterPro" id="IPR003961">
    <property type="entry name" value="FN3_dom"/>
</dbReference>
<feature type="domain" description="Bacterial alpha-L-rhamnosidase N-terminal" evidence="5">
    <location>
        <begin position="145"/>
        <end position="315"/>
    </location>
</feature>
<gene>
    <name evidence="8" type="ORF">SAMN05421799_1077</name>
</gene>
<dbReference type="AlphaFoldDB" id="A0A1N7N2M8"/>
<protein>
    <recommendedName>
        <fullName evidence="2">alpha-L-rhamnosidase</fullName>
        <ecNumber evidence="2">3.2.1.40</ecNumber>
    </recommendedName>
</protein>
<dbReference type="Gene3D" id="1.50.10.10">
    <property type="match status" value="1"/>
</dbReference>
<keyword evidence="9" id="KW-1185">Reference proteome</keyword>
<evidence type="ECO:0000256" key="2">
    <source>
        <dbReference type="ARBA" id="ARBA00012652"/>
    </source>
</evidence>
<dbReference type="Proteomes" id="UP000186156">
    <property type="component" value="Unassembled WGS sequence"/>
</dbReference>
<dbReference type="Pfam" id="PF17389">
    <property type="entry name" value="Bac_rhamnosid6H"/>
    <property type="match status" value="1"/>
</dbReference>
<dbReference type="SUPFAM" id="SSF49265">
    <property type="entry name" value="Fibronectin type III"/>
    <property type="match status" value="1"/>
</dbReference>
<evidence type="ECO:0000313" key="8">
    <source>
        <dbReference type="EMBL" id="SIS92431.1"/>
    </source>
</evidence>
<reference evidence="9" key="1">
    <citation type="submission" date="2017-01" db="EMBL/GenBank/DDBJ databases">
        <authorList>
            <person name="Varghese N."/>
            <person name="Submissions S."/>
        </authorList>
    </citation>
    <scope>NUCLEOTIDE SEQUENCE [LARGE SCALE GENOMIC DNA]</scope>
    <source>
        <strain evidence="9">DSM 16176</strain>
    </source>
</reference>
<evidence type="ECO:0000259" key="7">
    <source>
        <dbReference type="Pfam" id="PF17390"/>
    </source>
</evidence>
<evidence type="ECO:0000259" key="4">
    <source>
        <dbReference type="Pfam" id="PF05592"/>
    </source>
</evidence>
<dbReference type="PIRSF" id="PIRSF010631">
    <property type="entry name" value="A-rhamnsds"/>
    <property type="match status" value="1"/>
</dbReference>
<dbReference type="Gene3D" id="2.60.120.260">
    <property type="entry name" value="Galactose-binding domain-like"/>
    <property type="match status" value="2"/>
</dbReference>
<dbReference type="GO" id="GO:0005975">
    <property type="term" value="P:carbohydrate metabolic process"/>
    <property type="evidence" value="ECO:0007669"/>
    <property type="project" value="InterPro"/>
</dbReference>
<dbReference type="PANTHER" id="PTHR33307:SF6">
    <property type="entry name" value="ALPHA-RHAMNOSIDASE (EUROFUNG)-RELATED"/>
    <property type="match status" value="1"/>
</dbReference>
<evidence type="ECO:0000259" key="6">
    <source>
        <dbReference type="Pfam" id="PF17389"/>
    </source>
</evidence>
<dbReference type="Pfam" id="PF17390">
    <property type="entry name" value="Bac_rhamnosid_C"/>
    <property type="match status" value="1"/>
</dbReference>
<dbReference type="Gene3D" id="2.60.420.10">
    <property type="entry name" value="Maltose phosphorylase, domain 3"/>
    <property type="match status" value="1"/>
</dbReference>
<proteinExistence type="predicted"/>
<keyword evidence="3" id="KW-0378">Hydrolase</keyword>
<evidence type="ECO:0000256" key="3">
    <source>
        <dbReference type="ARBA" id="ARBA00022801"/>
    </source>
</evidence>
<dbReference type="PANTHER" id="PTHR33307">
    <property type="entry name" value="ALPHA-RHAMNOSIDASE (EUROFUNG)"/>
    <property type="match status" value="1"/>
</dbReference>
<feature type="domain" description="Alpha-L-rhamnosidase C-terminal" evidence="7">
    <location>
        <begin position="779"/>
        <end position="846"/>
    </location>
</feature>
<dbReference type="InterPro" id="IPR008928">
    <property type="entry name" value="6-hairpin_glycosidase_sf"/>
</dbReference>
<dbReference type="Pfam" id="PF08531">
    <property type="entry name" value="Bac_rhamnosid_N"/>
    <property type="match status" value="1"/>
</dbReference>
<dbReference type="InterPro" id="IPR035398">
    <property type="entry name" value="Bac_rhamnosid_C"/>
</dbReference>
<name>A0A1N7N2M8_9BACL</name>
<organism evidence="8 9">
    <name type="scientific">Alicyclobacillus vulcanalis</name>
    <dbReference type="NCBI Taxonomy" id="252246"/>
    <lineage>
        <taxon>Bacteria</taxon>
        <taxon>Bacillati</taxon>
        <taxon>Bacillota</taxon>
        <taxon>Bacilli</taxon>
        <taxon>Bacillales</taxon>
        <taxon>Alicyclobacillaceae</taxon>
        <taxon>Alicyclobacillus</taxon>
    </lineage>
</organism>
<dbReference type="InterPro" id="IPR036116">
    <property type="entry name" value="FN3_sf"/>
</dbReference>
<dbReference type="InterPro" id="IPR035396">
    <property type="entry name" value="Bac_rhamnosid6H"/>
</dbReference>
<dbReference type="EC" id="3.2.1.40" evidence="2"/>
<dbReference type="Gene3D" id="2.60.40.10">
    <property type="entry name" value="Immunoglobulins"/>
    <property type="match status" value="1"/>
</dbReference>
<evidence type="ECO:0000259" key="5">
    <source>
        <dbReference type="Pfam" id="PF08531"/>
    </source>
</evidence>
<dbReference type="STRING" id="252246.SAMN05421799_1077"/>
<evidence type="ECO:0000313" key="9">
    <source>
        <dbReference type="Proteomes" id="UP000186156"/>
    </source>
</evidence>
<evidence type="ECO:0000256" key="1">
    <source>
        <dbReference type="ARBA" id="ARBA00001445"/>
    </source>
</evidence>
<accession>A0A1N7N2M8</accession>
<dbReference type="SUPFAM" id="SSF48208">
    <property type="entry name" value="Six-hairpin glycosidases"/>
    <property type="match status" value="1"/>
</dbReference>
<dbReference type="EMBL" id="FTOO01000007">
    <property type="protein sequence ID" value="SIS92431.1"/>
    <property type="molecule type" value="Genomic_DNA"/>
</dbReference>
<feature type="domain" description="Alpha-L-rhamnosidase six-hairpin glycosidase" evidence="6">
    <location>
        <begin position="429"/>
        <end position="776"/>
    </location>
</feature>